<dbReference type="Gene3D" id="3.60.15.10">
    <property type="entry name" value="Ribonuclease Z/Hydroxyacylglutathione hydrolase-like"/>
    <property type="match status" value="1"/>
</dbReference>
<dbReference type="PANTHER" id="PTHR46018">
    <property type="entry name" value="ZINC PHOSPHODIESTERASE ELAC PROTEIN 1"/>
    <property type="match status" value="1"/>
</dbReference>
<comment type="cofactor">
    <cofactor evidence="1">
        <name>Zn(2+)</name>
        <dbReference type="ChEBI" id="CHEBI:29105"/>
    </cofactor>
</comment>
<keyword evidence="3" id="KW-0819">tRNA processing</keyword>
<dbReference type="GO" id="GO:0042781">
    <property type="term" value="F:3'-tRNA processing endoribonuclease activity"/>
    <property type="evidence" value="ECO:0007669"/>
    <property type="project" value="TreeGrafter"/>
</dbReference>
<evidence type="ECO:0000256" key="5">
    <source>
        <dbReference type="ARBA" id="ARBA00022723"/>
    </source>
</evidence>
<comment type="caution">
    <text evidence="9">The sequence shown here is derived from an EMBL/GenBank/DDBJ whole genome shotgun (WGS) entry which is preliminary data.</text>
</comment>
<dbReference type="SUPFAM" id="SSF56281">
    <property type="entry name" value="Metallo-hydrolase/oxidoreductase"/>
    <property type="match status" value="1"/>
</dbReference>
<keyword evidence="5" id="KW-0479">Metal-binding</keyword>
<gene>
    <name evidence="9" type="ORF">QCA50_000843</name>
</gene>
<dbReference type="GO" id="GO:0046872">
    <property type="term" value="F:metal ion binding"/>
    <property type="evidence" value="ECO:0007669"/>
    <property type="project" value="UniProtKB-KW"/>
</dbReference>
<dbReference type="AlphaFoldDB" id="A0AAW0GZP0"/>
<dbReference type="CDD" id="cd07717">
    <property type="entry name" value="RNaseZ_ZiPD-like_MBL-fold"/>
    <property type="match status" value="1"/>
</dbReference>
<keyword evidence="4" id="KW-0540">Nuclease</keyword>
<dbReference type="PANTHER" id="PTHR46018:SF2">
    <property type="entry name" value="ZINC PHOSPHODIESTERASE ELAC PROTEIN 1"/>
    <property type="match status" value="1"/>
</dbReference>
<reference evidence="9 10" key="1">
    <citation type="submission" date="2022-09" db="EMBL/GenBank/DDBJ databases">
        <authorList>
            <person name="Palmer J.M."/>
        </authorList>
    </citation>
    <scope>NUCLEOTIDE SEQUENCE [LARGE SCALE GENOMIC DNA]</scope>
    <source>
        <strain evidence="9 10">DSM 7382</strain>
    </source>
</reference>
<evidence type="ECO:0000313" key="10">
    <source>
        <dbReference type="Proteomes" id="UP001385951"/>
    </source>
</evidence>
<name>A0AAW0GZP0_9APHY</name>
<comment type="subunit">
    <text evidence="2">Homodimer.</text>
</comment>
<dbReference type="InterPro" id="IPR036866">
    <property type="entry name" value="RibonucZ/Hydroxyglut_hydro"/>
</dbReference>
<keyword evidence="6" id="KW-0255">Endonuclease</keyword>
<sequence length="390" mass="42203">MSGTKPPSALSSVKITFLGTASAQPSSTRNHSSLALHLGGDVWLFDCGEATQHRLQKSSVKMGKIQKIFITHTHGDHIFGLLPLLASRLNGSGGTAEGVEDPRLHVSTGENTQPLEIYGPLGTRAYVRNGLMYTHTLLGAPYVVHELRFPTDPLGDFTTLPRNAAELPTGRNIDQIDGHWPDVFADNLVTVSAAPILHSVPCVGYVVNERPVPGKMDPKEYIPAIKRTKTPMSVMSRLQQGEDVELADGTILRGPPRRHGRKIVILGDTYDPSPIAPIAMDADILIHEATNAHLPGIDPTTKEEDTYETVEMKARSHGHSTPQMAGAFAKRIGTKRLFLNHFSARYAGDDDVNAETAEVMNAIGSLAAGEYGGEVTCSRDLMSIDIQLPK</sequence>
<dbReference type="Pfam" id="PF23023">
    <property type="entry name" value="Anti-Pycsar_Apyc1"/>
    <property type="match status" value="1"/>
</dbReference>
<evidence type="ECO:0000313" key="9">
    <source>
        <dbReference type="EMBL" id="KAK7696192.1"/>
    </source>
</evidence>
<evidence type="ECO:0000256" key="4">
    <source>
        <dbReference type="ARBA" id="ARBA00022722"/>
    </source>
</evidence>
<evidence type="ECO:0000256" key="8">
    <source>
        <dbReference type="ARBA" id="ARBA00022833"/>
    </source>
</evidence>
<evidence type="ECO:0000256" key="6">
    <source>
        <dbReference type="ARBA" id="ARBA00022759"/>
    </source>
</evidence>
<dbReference type="EMBL" id="JASBNA010000001">
    <property type="protein sequence ID" value="KAK7696192.1"/>
    <property type="molecule type" value="Genomic_DNA"/>
</dbReference>
<protein>
    <submittedName>
        <fullName evidence="9">Uncharacterized protein</fullName>
    </submittedName>
</protein>
<dbReference type="Proteomes" id="UP001385951">
    <property type="component" value="Unassembled WGS sequence"/>
</dbReference>
<dbReference type="GO" id="GO:0005634">
    <property type="term" value="C:nucleus"/>
    <property type="evidence" value="ECO:0007669"/>
    <property type="project" value="TreeGrafter"/>
</dbReference>
<dbReference type="InterPro" id="IPR013471">
    <property type="entry name" value="RNase_Z/BN"/>
</dbReference>
<dbReference type="HAMAP" id="MF_01818">
    <property type="entry name" value="RNase_Z_BN"/>
    <property type="match status" value="1"/>
</dbReference>
<evidence type="ECO:0000256" key="1">
    <source>
        <dbReference type="ARBA" id="ARBA00001947"/>
    </source>
</evidence>
<keyword evidence="8" id="KW-0862">Zinc</keyword>
<keyword evidence="10" id="KW-1185">Reference proteome</keyword>
<proteinExistence type="inferred from homology"/>
<evidence type="ECO:0000256" key="2">
    <source>
        <dbReference type="ARBA" id="ARBA00011738"/>
    </source>
</evidence>
<evidence type="ECO:0000256" key="3">
    <source>
        <dbReference type="ARBA" id="ARBA00022694"/>
    </source>
</evidence>
<evidence type="ECO:0000256" key="7">
    <source>
        <dbReference type="ARBA" id="ARBA00022801"/>
    </source>
</evidence>
<organism evidence="9 10">
    <name type="scientific">Cerrena zonata</name>
    <dbReference type="NCBI Taxonomy" id="2478898"/>
    <lineage>
        <taxon>Eukaryota</taxon>
        <taxon>Fungi</taxon>
        <taxon>Dikarya</taxon>
        <taxon>Basidiomycota</taxon>
        <taxon>Agaricomycotina</taxon>
        <taxon>Agaricomycetes</taxon>
        <taxon>Polyporales</taxon>
        <taxon>Cerrenaceae</taxon>
        <taxon>Cerrena</taxon>
    </lineage>
</organism>
<accession>A0AAW0GZP0</accession>
<keyword evidence="7" id="KW-0378">Hydrolase</keyword>